<proteinExistence type="predicted"/>
<protein>
    <submittedName>
        <fullName evidence="2">Uncharacterized protein</fullName>
    </submittedName>
</protein>
<evidence type="ECO:0000313" key="3">
    <source>
        <dbReference type="Proteomes" id="UP000036513"/>
    </source>
</evidence>
<dbReference type="PATRIC" id="fig|37916.4.peg.2314"/>
<evidence type="ECO:0000313" key="2">
    <source>
        <dbReference type="EMBL" id="KMO78478.1"/>
    </source>
</evidence>
<reference evidence="2 3" key="1">
    <citation type="journal article" date="2015" name="Genome Biol. Evol.">
        <title>Characterization of Three Mycobacterium spp. with Potential Use in Bioremediation by Genome Sequencing and Comparative Genomics.</title>
        <authorList>
            <person name="Das S."/>
            <person name="Pettersson B.M."/>
            <person name="Behra P.R."/>
            <person name="Ramesh M."/>
            <person name="Dasgupta S."/>
            <person name="Bhattacharya A."/>
            <person name="Kirsebom L.A."/>
        </authorList>
    </citation>
    <scope>NUCLEOTIDE SEQUENCE [LARGE SCALE GENOMIC DNA]</scope>
    <source>
        <strain evidence="2 3">DSM 43826</strain>
    </source>
</reference>
<accession>A0A0J6W9B0</accession>
<dbReference type="AlphaFoldDB" id="A0A0J6W9B0"/>
<comment type="caution">
    <text evidence="2">The sequence shown here is derived from an EMBL/GenBank/DDBJ whole genome shotgun (WGS) entry which is preliminary data.</text>
</comment>
<dbReference type="Proteomes" id="UP000036513">
    <property type="component" value="Unassembled WGS sequence"/>
</dbReference>
<feature type="region of interest" description="Disordered" evidence="1">
    <location>
        <begin position="1"/>
        <end position="36"/>
    </location>
</feature>
<feature type="compositionally biased region" description="Basic and acidic residues" evidence="1">
    <location>
        <begin position="15"/>
        <end position="36"/>
    </location>
</feature>
<dbReference type="EMBL" id="JYNL01000020">
    <property type="protein sequence ID" value="KMO78478.1"/>
    <property type="molecule type" value="Genomic_DNA"/>
</dbReference>
<evidence type="ECO:0000256" key="1">
    <source>
        <dbReference type="SAM" id="MobiDB-lite"/>
    </source>
</evidence>
<gene>
    <name evidence="2" type="ORF">MCHLDSM_02395</name>
</gene>
<feature type="compositionally biased region" description="Polar residues" evidence="1">
    <location>
        <begin position="1"/>
        <end position="13"/>
    </location>
</feature>
<organism evidence="2 3">
    <name type="scientific">Mycolicibacterium chlorophenolicum</name>
    <dbReference type="NCBI Taxonomy" id="37916"/>
    <lineage>
        <taxon>Bacteria</taxon>
        <taxon>Bacillati</taxon>
        <taxon>Actinomycetota</taxon>
        <taxon>Actinomycetes</taxon>
        <taxon>Mycobacteriales</taxon>
        <taxon>Mycobacteriaceae</taxon>
        <taxon>Mycolicibacterium</taxon>
    </lineage>
</organism>
<sequence>MNQPENSDTANTDPTDDHGAAPRYDERLPLADQGRSEVMARLRERFSFSG</sequence>
<dbReference type="RefSeq" id="WP_156090904.1">
    <property type="nucleotide sequence ID" value="NZ_JYNL01000020.1"/>
</dbReference>
<name>A0A0J6W9B0_9MYCO</name>
<keyword evidence="3" id="KW-1185">Reference proteome</keyword>